<dbReference type="GO" id="GO:0010019">
    <property type="term" value="P:chloroplast-nucleus signaling pathway"/>
    <property type="evidence" value="ECO:0007669"/>
    <property type="project" value="TreeGrafter"/>
</dbReference>
<dbReference type="EMBL" id="VOIH02000010">
    <property type="protein sequence ID" value="KAF3435660.1"/>
    <property type="molecule type" value="Genomic_DNA"/>
</dbReference>
<dbReference type="Gene3D" id="1.25.40.10">
    <property type="entry name" value="Tetratricopeptide repeat domain"/>
    <property type="match status" value="2"/>
</dbReference>
<evidence type="ECO:0000256" key="3">
    <source>
        <dbReference type="PROSITE-ProRule" id="PRU00708"/>
    </source>
</evidence>
<dbReference type="GO" id="GO:0031930">
    <property type="term" value="P:mitochondria-nucleus signaling pathway"/>
    <property type="evidence" value="ECO:0007669"/>
    <property type="project" value="TreeGrafter"/>
</dbReference>
<comment type="similarity">
    <text evidence="1">Belongs to the PPR family. P subfamily.</text>
</comment>
<dbReference type="AlphaFoldDB" id="A0A8K0DXP1"/>
<feature type="repeat" description="PPR" evidence="3">
    <location>
        <begin position="79"/>
        <end position="113"/>
    </location>
</feature>
<dbReference type="PANTHER" id="PTHR47936">
    <property type="entry name" value="PPR_LONG DOMAIN-CONTAINING PROTEIN"/>
    <property type="match status" value="1"/>
</dbReference>
<dbReference type="OrthoDB" id="185373at2759"/>
<dbReference type="GO" id="GO:0009507">
    <property type="term" value="C:chloroplast"/>
    <property type="evidence" value="ECO:0007669"/>
    <property type="project" value="TreeGrafter"/>
</dbReference>
<dbReference type="PROSITE" id="PS51375">
    <property type="entry name" value="PPR"/>
    <property type="match status" value="3"/>
</dbReference>
<reference evidence="4" key="1">
    <citation type="submission" date="2020-03" db="EMBL/GenBank/DDBJ databases">
        <title>A high-quality chromosome-level genome assembly of a woody plant with both climbing and erect habits, Rhamnella rubrinervis.</title>
        <authorList>
            <person name="Lu Z."/>
            <person name="Yang Y."/>
            <person name="Zhu X."/>
            <person name="Sun Y."/>
        </authorList>
    </citation>
    <scope>NUCLEOTIDE SEQUENCE</scope>
    <source>
        <strain evidence="4">BYM</strain>
        <tissue evidence="4">Leaf</tissue>
    </source>
</reference>
<evidence type="ECO:0000313" key="5">
    <source>
        <dbReference type="Proteomes" id="UP000796880"/>
    </source>
</evidence>
<gene>
    <name evidence="4" type="ORF">FNV43_RR22751</name>
</gene>
<dbReference type="Proteomes" id="UP000796880">
    <property type="component" value="Unassembled WGS sequence"/>
</dbReference>
<comment type="caution">
    <text evidence="4">The sequence shown here is derived from an EMBL/GenBank/DDBJ whole genome shotgun (WGS) entry which is preliminary data.</text>
</comment>
<dbReference type="Pfam" id="PF13041">
    <property type="entry name" value="PPR_2"/>
    <property type="match status" value="2"/>
</dbReference>
<feature type="repeat" description="PPR" evidence="3">
    <location>
        <begin position="44"/>
        <end position="78"/>
    </location>
</feature>
<dbReference type="InterPro" id="IPR002885">
    <property type="entry name" value="PPR_rpt"/>
</dbReference>
<evidence type="ECO:0000256" key="1">
    <source>
        <dbReference type="ARBA" id="ARBA00007626"/>
    </source>
</evidence>
<keyword evidence="5" id="KW-1185">Reference proteome</keyword>
<accession>A0A8K0DXP1</accession>
<keyword evidence="2" id="KW-0677">Repeat</keyword>
<organism evidence="4 5">
    <name type="scientific">Rhamnella rubrinervis</name>
    <dbReference type="NCBI Taxonomy" id="2594499"/>
    <lineage>
        <taxon>Eukaryota</taxon>
        <taxon>Viridiplantae</taxon>
        <taxon>Streptophyta</taxon>
        <taxon>Embryophyta</taxon>
        <taxon>Tracheophyta</taxon>
        <taxon>Spermatophyta</taxon>
        <taxon>Magnoliopsida</taxon>
        <taxon>eudicotyledons</taxon>
        <taxon>Gunneridae</taxon>
        <taxon>Pentapetalae</taxon>
        <taxon>rosids</taxon>
        <taxon>fabids</taxon>
        <taxon>Rosales</taxon>
        <taxon>Rhamnaceae</taxon>
        <taxon>rhamnoid group</taxon>
        <taxon>Rhamneae</taxon>
        <taxon>Rhamnella</taxon>
    </lineage>
</organism>
<dbReference type="NCBIfam" id="TIGR00756">
    <property type="entry name" value="PPR"/>
    <property type="match status" value="3"/>
</dbReference>
<dbReference type="PANTHER" id="PTHR47936:SF1">
    <property type="entry name" value="PENTATRICOPEPTIDE REPEAT-CONTAINING PROTEIN GUN1, CHLOROPLASTIC"/>
    <property type="match status" value="1"/>
</dbReference>
<evidence type="ECO:0000313" key="4">
    <source>
        <dbReference type="EMBL" id="KAF3435660.1"/>
    </source>
</evidence>
<protein>
    <recommendedName>
        <fullName evidence="6">Pentatricopeptide repeat-containing protein</fullName>
    </recommendedName>
</protein>
<name>A0A8K0DXP1_9ROSA</name>
<dbReference type="InterPro" id="IPR011990">
    <property type="entry name" value="TPR-like_helical_dom_sf"/>
</dbReference>
<evidence type="ECO:0008006" key="6">
    <source>
        <dbReference type="Google" id="ProtNLM"/>
    </source>
</evidence>
<evidence type="ECO:0000256" key="2">
    <source>
        <dbReference type="ARBA" id="ARBA00022737"/>
    </source>
</evidence>
<sequence length="181" mass="20813">MKLDGAIPKIETCNDMLSLFLRVNRLETAWVLYAEMFKLRIKSSVYTFNIMINVLCKEGKSKKAKEFSGFMENLGVKLNVVTYNTLIHGYYTSGKLEGAHMIFNVMKCKGVEPDSYTYSSLISGMCKEGRLEEAKDSHTQRQKKQFKTCYNHHHKSRIATRDLQSTARSSINRSIFRLSSM</sequence>
<proteinExistence type="inferred from homology"/>
<feature type="repeat" description="PPR" evidence="3">
    <location>
        <begin position="114"/>
        <end position="148"/>
    </location>
</feature>